<evidence type="ECO:0000256" key="1">
    <source>
        <dbReference type="ARBA" id="ARBA00006817"/>
    </source>
</evidence>
<name>A0A934WLS0_9BURK</name>
<reference evidence="3" key="2">
    <citation type="submission" date="2021-01" db="EMBL/GenBank/DDBJ databases">
        <authorList>
            <person name="Kang M."/>
        </authorList>
    </citation>
    <scope>NUCLEOTIDE SEQUENCE</scope>
    <source>
        <strain evidence="3">KACC 17527</strain>
    </source>
</reference>
<dbReference type="EMBL" id="JAEPWM010000005">
    <property type="protein sequence ID" value="MBK6007084.1"/>
    <property type="molecule type" value="Genomic_DNA"/>
</dbReference>
<proteinExistence type="inferred from homology"/>
<evidence type="ECO:0000313" key="4">
    <source>
        <dbReference type="Proteomes" id="UP000630528"/>
    </source>
</evidence>
<gene>
    <name evidence="3" type="ORF">JJB11_13360</name>
</gene>
<dbReference type="SUPFAM" id="SSF55961">
    <property type="entry name" value="Bet v1-like"/>
    <property type="match status" value="1"/>
</dbReference>
<dbReference type="Proteomes" id="UP000630528">
    <property type="component" value="Unassembled WGS sequence"/>
</dbReference>
<reference evidence="3" key="1">
    <citation type="journal article" date="2012" name="J. Microbiol. Biotechnol.">
        <title>Ramlibacter ginsenosidimutans sp. nov., with ginsenoside-converting activity.</title>
        <authorList>
            <person name="Wang L."/>
            <person name="An D.S."/>
            <person name="Kim S.G."/>
            <person name="Jin F.X."/>
            <person name="Kim S.C."/>
            <person name="Lee S.T."/>
            <person name="Im W.T."/>
        </authorList>
    </citation>
    <scope>NUCLEOTIDE SEQUENCE</scope>
    <source>
        <strain evidence="3">KACC 17527</strain>
    </source>
</reference>
<dbReference type="InterPro" id="IPR013538">
    <property type="entry name" value="ASHA1/2-like_C"/>
</dbReference>
<accession>A0A934WLS0</accession>
<evidence type="ECO:0000259" key="2">
    <source>
        <dbReference type="Pfam" id="PF08327"/>
    </source>
</evidence>
<sequence length="155" mass="17374">MTARSTFVYVSYIRTTPEKLWQALTDPEFTREYWFGMRAESEWKTGSAWRLVASSDGRVWDSGQIVEADAPRRLVIRWAHQIKPELKAEGDSICTMEIEPGNGQVKLTITHTVDREGSKLVEAVSGGWPQVISNLKSLLEIGRSAVGERFEACAG</sequence>
<dbReference type="Gene3D" id="3.30.530.20">
    <property type="match status" value="1"/>
</dbReference>
<organism evidence="3 4">
    <name type="scientific">Ramlibacter ginsenosidimutans</name>
    <dbReference type="NCBI Taxonomy" id="502333"/>
    <lineage>
        <taxon>Bacteria</taxon>
        <taxon>Pseudomonadati</taxon>
        <taxon>Pseudomonadota</taxon>
        <taxon>Betaproteobacteria</taxon>
        <taxon>Burkholderiales</taxon>
        <taxon>Comamonadaceae</taxon>
        <taxon>Ramlibacter</taxon>
    </lineage>
</organism>
<dbReference type="CDD" id="cd08893">
    <property type="entry name" value="SRPBCC_CalC_Aha1-like_GntR-HTH"/>
    <property type="match status" value="1"/>
</dbReference>
<comment type="similarity">
    <text evidence="1">Belongs to the AHA1 family.</text>
</comment>
<comment type="caution">
    <text evidence="3">The sequence shown here is derived from an EMBL/GenBank/DDBJ whole genome shotgun (WGS) entry which is preliminary data.</text>
</comment>
<protein>
    <submittedName>
        <fullName evidence="3">SRPBCC family protein</fullName>
    </submittedName>
</protein>
<dbReference type="InterPro" id="IPR023393">
    <property type="entry name" value="START-like_dom_sf"/>
</dbReference>
<feature type="domain" description="Activator of Hsp90 ATPase homologue 1/2-like C-terminal" evidence="2">
    <location>
        <begin position="15"/>
        <end position="140"/>
    </location>
</feature>
<dbReference type="AlphaFoldDB" id="A0A934WLS0"/>
<keyword evidence="4" id="KW-1185">Reference proteome</keyword>
<dbReference type="Pfam" id="PF08327">
    <property type="entry name" value="AHSA1"/>
    <property type="match status" value="1"/>
</dbReference>
<evidence type="ECO:0000313" key="3">
    <source>
        <dbReference type="EMBL" id="MBK6007084.1"/>
    </source>
</evidence>
<dbReference type="RefSeq" id="WP_201171869.1">
    <property type="nucleotide sequence ID" value="NZ_JAEPWM010000005.1"/>
</dbReference>